<evidence type="ECO:0000313" key="2">
    <source>
        <dbReference type="EMBL" id="CAK0858349.1"/>
    </source>
</evidence>
<name>A0ABN9UFN1_9DINO</name>
<feature type="compositionally biased region" description="Gly residues" evidence="1">
    <location>
        <begin position="84"/>
        <end position="95"/>
    </location>
</feature>
<proteinExistence type="predicted"/>
<feature type="region of interest" description="Disordered" evidence="1">
    <location>
        <begin position="264"/>
        <end position="316"/>
    </location>
</feature>
<dbReference type="Proteomes" id="UP001189429">
    <property type="component" value="Unassembled WGS sequence"/>
</dbReference>
<feature type="region of interest" description="Disordered" evidence="1">
    <location>
        <begin position="1"/>
        <end position="246"/>
    </location>
</feature>
<accession>A0ABN9UFN1</accession>
<feature type="compositionally biased region" description="Basic residues" evidence="1">
    <location>
        <begin position="179"/>
        <end position="198"/>
    </location>
</feature>
<feature type="compositionally biased region" description="Polar residues" evidence="1">
    <location>
        <begin position="31"/>
        <end position="40"/>
    </location>
</feature>
<dbReference type="EMBL" id="CAUYUJ010015812">
    <property type="protein sequence ID" value="CAK0858349.1"/>
    <property type="molecule type" value="Genomic_DNA"/>
</dbReference>
<feature type="compositionally biased region" description="Acidic residues" evidence="1">
    <location>
        <begin position="46"/>
        <end position="69"/>
    </location>
</feature>
<reference evidence="2" key="1">
    <citation type="submission" date="2023-10" db="EMBL/GenBank/DDBJ databases">
        <authorList>
            <person name="Chen Y."/>
            <person name="Shah S."/>
            <person name="Dougan E. K."/>
            <person name="Thang M."/>
            <person name="Chan C."/>
        </authorList>
    </citation>
    <scope>NUCLEOTIDE SEQUENCE [LARGE SCALE GENOMIC DNA]</scope>
</reference>
<feature type="compositionally biased region" description="Basic residues" evidence="1">
    <location>
        <begin position="220"/>
        <end position="234"/>
    </location>
</feature>
<organism evidence="2 3">
    <name type="scientific">Prorocentrum cordatum</name>
    <dbReference type="NCBI Taxonomy" id="2364126"/>
    <lineage>
        <taxon>Eukaryota</taxon>
        <taxon>Sar</taxon>
        <taxon>Alveolata</taxon>
        <taxon>Dinophyceae</taxon>
        <taxon>Prorocentrales</taxon>
        <taxon>Prorocentraceae</taxon>
        <taxon>Prorocentrum</taxon>
    </lineage>
</organism>
<comment type="caution">
    <text evidence="2">The sequence shown here is derived from an EMBL/GenBank/DDBJ whole genome shotgun (WGS) entry which is preliminary data.</text>
</comment>
<gene>
    <name evidence="2" type="ORF">PCOR1329_LOCUS48155</name>
</gene>
<feature type="non-terminal residue" evidence="2">
    <location>
        <position position="1"/>
    </location>
</feature>
<feature type="compositionally biased region" description="Acidic residues" evidence="1">
    <location>
        <begin position="124"/>
        <end position="135"/>
    </location>
</feature>
<feature type="compositionally biased region" description="Low complexity" evidence="1">
    <location>
        <begin position="302"/>
        <end position="316"/>
    </location>
</feature>
<protein>
    <submittedName>
        <fullName evidence="2">Uncharacterized protein</fullName>
    </submittedName>
</protein>
<keyword evidence="3" id="KW-1185">Reference proteome</keyword>
<evidence type="ECO:0000313" key="3">
    <source>
        <dbReference type="Proteomes" id="UP001189429"/>
    </source>
</evidence>
<evidence type="ECO:0000256" key="1">
    <source>
        <dbReference type="SAM" id="MobiDB-lite"/>
    </source>
</evidence>
<feature type="non-terminal residue" evidence="2">
    <location>
        <position position="316"/>
    </location>
</feature>
<sequence length="316" mass="34368">VTLTATRGPWKGTPAETTGVLGELRVKSPRPRQQSGGSSTRHVDDNDAAAADEDDDVDDDADNDDDANDGELRQPADNFTYEPSGGGAAARGGSGTIFTTTAERIRIPSRGLDSGARSPRMRGEDEEEEEEEEEEERRRLTEQGGPLPVGRGFPRVAVQGRERRRPRPQAPATPARGRGPARRPARPRGLRGPRRPPRWRGTGRPDLTLHSTCGAGRGLRAPRPRRPPRWRGRGRPAPAPSTHRRQAAFLQAAAHQQRPCGLAGVQARPQTRRRRADARGLVREQQGQILGHEGGCRRRRAGAPAAAGAELRGLLR</sequence>